<dbReference type="Gene3D" id="3.30.160.60">
    <property type="entry name" value="Classic Zinc Finger"/>
    <property type="match status" value="1"/>
</dbReference>
<name>A0A7M7QIC0_NASVI</name>
<dbReference type="KEGG" id="nvi:103316281"/>
<evidence type="ECO:0000313" key="4">
    <source>
        <dbReference type="Proteomes" id="UP000002358"/>
    </source>
</evidence>
<keyword evidence="1" id="KW-0863">Zinc-finger</keyword>
<dbReference type="GO" id="GO:0008270">
    <property type="term" value="F:zinc ion binding"/>
    <property type="evidence" value="ECO:0007669"/>
    <property type="project" value="UniProtKB-KW"/>
</dbReference>
<keyword evidence="1" id="KW-0479">Metal-binding</keyword>
<dbReference type="PROSITE" id="PS50157">
    <property type="entry name" value="ZINC_FINGER_C2H2_2"/>
    <property type="match status" value="1"/>
</dbReference>
<reference evidence="3" key="1">
    <citation type="submission" date="2021-01" db="UniProtKB">
        <authorList>
            <consortium name="EnsemblMetazoa"/>
        </authorList>
    </citation>
    <scope>IDENTIFICATION</scope>
</reference>
<dbReference type="OrthoDB" id="3437960at2759"/>
<evidence type="ECO:0000259" key="2">
    <source>
        <dbReference type="PROSITE" id="PS50157"/>
    </source>
</evidence>
<protein>
    <recommendedName>
        <fullName evidence="2">C2H2-type domain-containing protein</fullName>
    </recommendedName>
</protein>
<dbReference type="SMART" id="SM00355">
    <property type="entry name" value="ZnF_C2H2"/>
    <property type="match status" value="3"/>
</dbReference>
<keyword evidence="1" id="KW-0862">Zinc</keyword>
<dbReference type="GeneID" id="103316281"/>
<dbReference type="InterPro" id="IPR013087">
    <property type="entry name" value="Znf_C2H2_type"/>
</dbReference>
<dbReference type="AlphaFoldDB" id="A0A7M7QIC0"/>
<dbReference type="RefSeq" id="XP_031787258.1">
    <property type="nucleotide sequence ID" value="XM_031931398.1"/>
</dbReference>
<accession>A0A7M7QIC0</accession>
<keyword evidence="4" id="KW-1185">Reference proteome</keyword>
<dbReference type="InParanoid" id="A0A7M7QIC0"/>
<organism evidence="3 4">
    <name type="scientific">Nasonia vitripennis</name>
    <name type="common">Parasitic wasp</name>
    <dbReference type="NCBI Taxonomy" id="7425"/>
    <lineage>
        <taxon>Eukaryota</taxon>
        <taxon>Metazoa</taxon>
        <taxon>Ecdysozoa</taxon>
        <taxon>Arthropoda</taxon>
        <taxon>Hexapoda</taxon>
        <taxon>Insecta</taxon>
        <taxon>Pterygota</taxon>
        <taxon>Neoptera</taxon>
        <taxon>Endopterygota</taxon>
        <taxon>Hymenoptera</taxon>
        <taxon>Apocrita</taxon>
        <taxon>Proctotrupomorpha</taxon>
        <taxon>Chalcidoidea</taxon>
        <taxon>Pteromalidae</taxon>
        <taxon>Pteromalinae</taxon>
        <taxon>Nasonia</taxon>
    </lineage>
</organism>
<dbReference type="Proteomes" id="UP000002358">
    <property type="component" value="Chromosome 5"/>
</dbReference>
<evidence type="ECO:0000313" key="3">
    <source>
        <dbReference type="EnsemblMetazoa" id="XP_031787258"/>
    </source>
</evidence>
<sequence>MVDDDTDNQFYALCVARSTLRKVIRKQSFYCPKCPAVYDYKTILNHHMKHECVKTKRSKKLTCPDDEPRNVVEFSVVHVEDILSRASTSQAYTPAHSSASGKFDRVRRGRPPVNSAHKYLCPRCPSSFTYLRGLNQHLRYACYQRPRFQCPYCQHVSKYRYAAYNHVRQCHKNEEVYCIDLKAQEQ</sequence>
<evidence type="ECO:0000256" key="1">
    <source>
        <dbReference type="PROSITE-ProRule" id="PRU00042"/>
    </source>
</evidence>
<feature type="domain" description="C2H2-type" evidence="2">
    <location>
        <begin position="119"/>
        <end position="146"/>
    </location>
</feature>
<proteinExistence type="predicted"/>
<dbReference type="EnsemblMetazoa" id="XM_031931398">
    <property type="protein sequence ID" value="XP_031787258"/>
    <property type="gene ID" value="LOC103316281"/>
</dbReference>